<evidence type="ECO:0000256" key="2">
    <source>
        <dbReference type="SAM" id="MobiDB-lite"/>
    </source>
</evidence>
<dbReference type="PANTHER" id="PTHR33678">
    <property type="entry name" value="BLL1576 PROTEIN"/>
    <property type="match status" value="1"/>
</dbReference>
<feature type="coiled-coil region" evidence="1">
    <location>
        <begin position="49"/>
        <end position="76"/>
    </location>
</feature>
<feature type="domain" description="Transposase IS66 central" evidence="3">
    <location>
        <begin position="200"/>
        <end position="478"/>
    </location>
</feature>
<dbReference type="InterPro" id="IPR004291">
    <property type="entry name" value="Transposase_IS66_central"/>
</dbReference>
<feature type="compositionally biased region" description="Basic residues" evidence="2">
    <location>
        <begin position="107"/>
        <end position="118"/>
    </location>
</feature>
<dbReference type="NCBIfam" id="NF033517">
    <property type="entry name" value="transpos_IS66"/>
    <property type="match status" value="1"/>
</dbReference>
<keyword evidence="1" id="KW-0175">Coiled coil</keyword>
<dbReference type="Proteomes" id="UP001163255">
    <property type="component" value="Chromosome"/>
</dbReference>
<evidence type="ECO:0000313" key="5">
    <source>
        <dbReference type="EMBL" id="UYM15892.1"/>
    </source>
</evidence>
<dbReference type="EMBL" id="CP103300">
    <property type="protein sequence ID" value="UYM16015.1"/>
    <property type="molecule type" value="Genomic_DNA"/>
</dbReference>
<evidence type="ECO:0000313" key="6">
    <source>
        <dbReference type="EMBL" id="UYM16015.1"/>
    </source>
</evidence>
<evidence type="ECO:0000313" key="4">
    <source>
        <dbReference type="EMBL" id="UYM14760.1"/>
    </source>
</evidence>
<keyword evidence="7" id="KW-1185">Reference proteome</keyword>
<dbReference type="RefSeq" id="WP_262596420.1">
    <property type="nucleotide sequence ID" value="NZ_CP103300.1"/>
</dbReference>
<feature type="region of interest" description="Disordered" evidence="2">
    <location>
        <begin position="79"/>
        <end position="123"/>
    </location>
</feature>
<reference evidence="6" key="1">
    <citation type="submission" date="2022-10" db="EMBL/GenBank/DDBJ databases">
        <title>Completed Genome Sequence of two octocoral isolated bacterium, Endozoicomonas euniceicola EF212T and Endozoicomonas gorgoniicola PS125T.</title>
        <authorList>
            <person name="Chiou Y.-J."/>
            <person name="Chen Y.-H."/>
        </authorList>
    </citation>
    <scope>NUCLEOTIDE SEQUENCE</scope>
    <source>
        <strain evidence="6">EF212</strain>
    </source>
</reference>
<proteinExistence type="predicted"/>
<organism evidence="6 7">
    <name type="scientific">Endozoicomonas euniceicola</name>
    <dbReference type="NCBI Taxonomy" id="1234143"/>
    <lineage>
        <taxon>Bacteria</taxon>
        <taxon>Pseudomonadati</taxon>
        <taxon>Pseudomonadota</taxon>
        <taxon>Gammaproteobacteria</taxon>
        <taxon>Oceanospirillales</taxon>
        <taxon>Endozoicomonadaceae</taxon>
        <taxon>Endozoicomonas</taxon>
    </lineage>
</organism>
<name>A0ABY6GTB8_9GAMM</name>
<evidence type="ECO:0000259" key="3">
    <source>
        <dbReference type="Pfam" id="PF03050"/>
    </source>
</evidence>
<dbReference type="EMBL" id="CP103300">
    <property type="protein sequence ID" value="UYM14760.1"/>
    <property type="molecule type" value="Genomic_DNA"/>
</dbReference>
<dbReference type="EMBL" id="CP103300">
    <property type="protein sequence ID" value="UYM15892.1"/>
    <property type="molecule type" value="Genomic_DNA"/>
</dbReference>
<evidence type="ECO:0000256" key="1">
    <source>
        <dbReference type="SAM" id="Coils"/>
    </source>
</evidence>
<dbReference type="Pfam" id="PF03050">
    <property type="entry name" value="DDE_Tnp_IS66"/>
    <property type="match status" value="1"/>
</dbReference>
<protein>
    <submittedName>
        <fullName evidence="6">IS66 family transposase</fullName>
    </submittedName>
</protein>
<gene>
    <name evidence="4" type="ORF">NX720_17955</name>
    <name evidence="5" type="ORF">NX720_24245</name>
    <name evidence="6" type="ORF">NX720_24940</name>
</gene>
<sequence length="551" mass="63919">MKTPFAYARVTLSKMEYIELKAQANQWHSQWLRARQREREALAQIAQIKVKHQEEISAFQVQIDQLKNQLAQMQHLVFGRSTEKTSKKSGNQQEGSGSGQKSDRKKGQQKGSKGHGRKNVTTLPVIPEDLVIPDDEQHCTHCGLPFSPFPGTEDSDVIEVEVQAHVRRYRRHRYQKTCQCSQTPGIITAPEPAKLIRKGKLGVSVWVEILLHKYAFGIPINRQLQDFRMRGLDLSQGTVTGGLQTIKPLFEPIVESIRERVIAGQQWHADETRWMVWSDDQGAKKHWLWVFMVQEAVYYSVDDNRSARVPKELLGKSNGILVCDRYCAYKSLANENPDMFLAFCWSHVRRDFINAQKGNDELEKWSATWVNRIGKLYHLNDQRLEHQRQPEQFFKYDKVLKEYLGQLKEWRDKELERPKLKERCQKVLTSLKNHWEGLTLFADYPEVPMDNNAAERSLRNPIVGRKNYYGAGSDWSGELMAWLFSVFMTLNLWGINPWAWMTKYLQTCADNGRVAPDDLSQWLPWLMTDARLKELRNHSPPCENGLVTPLS</sequence>
<evidence type="ECO:0000313" key="7">
    <source>
        <dbReference type="Proteomes" id="UP001163255"/>
    </source>
</evidence>
<dbReference type="PANTHER" id="PTHR33678:SF2">
    <property type="match status" value="1"/>
</dbReference>
<dbReference type="InterPro" id="IPR052344">
    <property type="entry name" value="Transposase-related"/>
</dbReference>
<accession>A0ABY6GTB8</accession>